<gene>
    <name evidence="5" type="primary">ats</name>
    <name evidence="5" type="ORF">LPO_1081</name>
</gene>
<dbReference type="PROSITE" id="PS51186">
    <property type="entry name" value="GNAT"/>
    <property type="match status" value="1"/>
</dbReference>
<comment type="similarity">
    <text evidence="1">Belongs to the acetyltransferase family.</text>
</comment>
<evidence type="ECO:0000259" key="4">
    <source>
        <dbReference type="PROSITE" id="PS51186"/>
    </source>
</evidence>
<evidence type="ECO:0000313" key="5">
    <source>
        <dbReference type="EMBL" id="CCD05145.1"/>
    </source>
</evidence>
<organism evidence="5 6">
    <name type="scientific">Legionella pneumophila subsp. pneumophila</name>
    <dbReference type="NCBI Taxonomy" id="91891"/>
    <lineage>
        <taxon>Bacteria</taxon>
        <taxon>Pseudomonadati</taxon>
        <taxon>Pseudomonadota</taxon>
        <taxon>Gammaproteobacteria</taxon>
        <taxon>Legionellales</taxon>
        <taxon>Legionellaceae</taxon>
        <taxon>Legionella</taxon>
    </lineage>
</organism>
<evidence type="ECO:0000256" key="2">
    <source>
        <dbReference type="ARBA" id="ARBA00022679"/>
    </source>
</evidence>
<proteinExistence type="inferred from homology"/>
<dbReference type="SUPFAM" id="SSF55729">
    <property type="entry name" value="Acyl-CoA N-acyltransferases (Nat)"/>
    <property type="match status" value="1"/>
</dbReference>
<dbReference type="Pfam" id="PF00583">
    <property type="entry name" value="Acetyltransf_1"/>
    <property type="match status" value="1"/>
</dbReference>
<accession>A0AAV2UV70</accession>
<evidence type="ECO:0000256" key="1">
    <source>
        <dbReference type="ARBA" id="ARBA00008694"/>
    </source>
</evidence>
<dbReference type="InterPro" id="IPR000182">
    <property type="entry name" value="GNAT_dom"/>
</dbReference>
<reference evidence="5 6" key="1">
    <citation type="submission" date="2011-07" db="EMBL/GenBank/DDBJ databases">
        <authorList>
            <person name="Genoscope - CEA"/>
        </authorList>
    </citation>
    <scope>NUCLEOTIDE SEQUENCE [LARGE SCALE GENOMIC DNA]</scope>
    <source>
        <strain evidence="6">lorraine</strain>
    </source>
</reference>
<dbReference type="AlphaFoldDB" id="A0AAV2UV70"/>
<dbReference type="RefSeq" id="WP_014841327.1">
    <property type="nucleotide sequence ID" value="NC_018139.1"/>
</dbReference>
<dbReference type="Proteomes" id="UP000010102">
    <property type="component" value="Chromosome"/>
</dbReference>
<dbReference type="CDD" id="cd04301">
    <property type="entry name" value="NAT_SF"/>
    <property type="match status" value="1"/>
</dbReference>
<dbReference type="PANTHER" id="PTHR10545">
    <property type="entry name" value="DIAMINE N-ACETYLTRANSFERASE"/>
    <property type="match status" value="1"/>
</dbReference>
<dbReference type="Gene3D" id="3.40.630.30">
    <property type="match status" value="1"/>
</dbReference>
<sequence length="164" mass="18853">MNPNFKIRFAILSDVPLILQFIKELAEYEQLLHEVVATEDILQETLFGPKSHAEVVIGYLEEKPVSFALFFHNFSTFLGRPGIYLEDLYVRPEARGQGIGKMMLSYLAALAKNRKCGRLEWWVLDWNETAINFYKSIGAKPMDEWTVYRVTEQALDNLANGFTA</sequence>
<keyword evidence="2 5" id="KW-0808">Transferase</keyword>
<dbReference type="InterPro" id="IPR051016">
    <property type="entry name" value="Diverse_Substrate_AcTransf"/>
</dbReference>
<name>A0AAV2UV70_LEGPN</name>
<dbReference type="KEGG" id="lpo:LPO_1081"/>
<dbReference type="FunFam" id="3.40.630.30:FF:000064">
    <property type="entry name" value="GNAT family acetyltransferase"/>
    <property type="match status" value="1"/>
</dbReference>
<dbReference type="InterPro" id="IPR016181">
    <property type="entry name" value="Acyl_CoA_acyltransferase"/>
</dbReference>
<dbReference type="PANTHER" id="PTHR10545:SF29">
    <property type="entry name" value="GH14572P-RELATED"/>
    <property type="match status" value="1"/>
</dbReference>
<dbReference type="GO" id="GO:0008080">
    <property type="term" value="F:N-acetyltransferase activity"/>
    <property type="evidence" value="ECO:0007669"/>
    <property type="project" value="TreeGrafter"/>
</dbReference>
<dbReference type="EC" id="2.3.1.-" evidence="5"/>
<feature type="domain" description="N-acetyltransferase" evidence="4">
    <location>
        <begin position="5"/>
        <end position="156"/>
    </location>
</feature>
<protein>
    <submittedName>
        <fullName evidence="5">N-acetyltransferase ats1</fullName>
        <ecNumber evidence="5">2.3.1.-</ecNumber>
    </submittedName>
</protein>
<keyword evidence="3 5" id="KW-0012">Acyltransferase</keyword>
<dbReference type="EMBL" id="FQ958210">
    <property type="protein sequence ID" value="CCD05145.1"/>
    <property type="molecule type" value="Genomic_DNA"/>
</dbReference>
<evidence type="ECO:0000256" key="3">
    <source>
        <dbReference type="ARBA" id="ARBA00023315"/>
    </source>
</evidence>
<evidence type="ECO:0000313" key="6">
    <source>
        <dbReference type="Proteomes" id="UP000010102"/>
    </source>
</evidence>